<comment type="caution">
    <text evidence="1">The sequence shown here is derived from an EMBL/GenBank/DDBJ whole genome shotgun (WGS) entry which is preliminary data.</text>
</comment>
<reference evidence="2" key="1">
    <citation type="submission" date="2016-06" db="EMBL/GenBank/DDBJ databases">
        <title>Parallel loss of symbiosis genes in relatives of nitrogen-fixing non-legume Parasponia.</title>
        <authorList>
            <person name="Van Velzen R."/>
            <person name="Holmer R."/>
            <person name="Bu F."/>
            <person name="Rutten L."/>
            <person name="Van Zeijl A."/>
            <person name="Liu W."/>
            <person name="Santuari L."/>
            <person name="Cao Q."/>
            <person name="Sharma T."/>
            <person name="Shen D."/>
            <person name="Roswanjaya Y."/>
            <person name="Wardhani T."/>
            <person name="Kalhor M.S."/>
            <person name="Jansen J."/>
            <person name="Van den Hoogen J."/>
            <person name="Gungor B."/>
            <person name="Hartog M."/>
            <person name="Hontelez J."/>
            <person name="Verver J."/>
            <person name="Yang W.-C."/>
            <person name="Schijlen E."/>
            <person name="Repin R."/>
            <person name="Schilthuizen M."/>
            <person name="Schranz E."/>
            <person name="Heidstra R."/>
            <person name="Miyata K."/>
            <person name="Fedorova E."/>
            <person name="Kohlen W."/>
            <person name="Bisseling T."/>
            <person name="Smit S."/>
            <person name="Geurts R."/>
        </authorList>
    </citation>
    <scope>NUCLEOTIDE SEQUENCE [LARGE SCALE GENOMIC DNA]</scope>
    <source>
        <strain evidence="2">cv. WU1-14</strain>
    </source>
</reference>
<proteinExistence type="predicted"/>
<keyword evidence="2" id="KW-1185">Reference proteome</keyword>
<evidence type="ECO:0000313" key="1">
    <source>
        <dbReference type="EMBL" id="PON40055.1"/>
    </source>
</evidence>
<dbReference type="AlphaFoldDB" id="A0A2P5AU63"/>
<dbReference type="EMBL" id="JXTB01000447">
    <property type="protein sequence ID" value="PON40055.1"/>
    <property type="molecule type" value="Genomic_DNA"/>
</dbReference>
<name>A0A2P5AU63_PARAD</name>
<sequence length="93" mass="10327">MWDLGHYNLPISTSGMLWEDHGADPIYTHVGLRRLPQVEIVVNVDPAQRGYLWAIECGPPNENARPLTKGDCNTPSPTSSMLWEDYGYLSGGP</sequence>
<protein>
    <submittedName>
        <fullName evidence="1">Uncharacterized protein</fullName>
    </submittedName>
</protein>
<dbReference type="OrthoDB" id="10306969at2759"/>
<accession>A0A2P5AU63</accession>
<evidence type="ECO:0000313" key="2">
    <source>
        <dbReference type="Proteomes" id="UP000237105"/>
    </source>
</evidence>
<organism evidence="1 2">
    <name type="scientific">Parasponia andersonii</name>
    <name type="common">Sponia andersonii</name>
    <dbReference type="NCBI Taxonomy" id="3476"/>
    <lineage>
        <taxon>Eukaryota</taxon>
        <taxon>Viridiplantae</taxon>
        <taxon>Streptophyta</taxon>
        <taxon>Embryophyta</taxon>
        <taxon>Tracheophyta</taxon>
        <taxon>Spermatophyta</taxon>
        <taxon>Magnoliopsida</taxon>
        <taxon>eudicotyledons</taxon>
        <taxon>Gunneridae</taxon>
        <taxon>Pentapetalae</taxon>
        <taxon>rosids</taxon>
        <taxon>fabids</taxon>
        <taxon>Rosales</taxon>
        <taxon>Cannabaceae</taxon>
        <taxon>Parasponia</taxon>
    </lineage>
</organism>
<dbReference type="Proteomes" id="UP000237105">
    <property type="component" value="Unassembled WGS sequence"/>
</dbReference>
<gene>
    <name evidence="1" type="ORF">PanWU01x14_299980</name>
</gene>